<dbReference type="KEGG" id="alka:J0B03_10650"/>
<name>A0A974XEJ6_9FIRM</name>
<reference evidence="2" key="1">
    <citation type="submission" date="2021-03" db="EMBL/GenBank/DDBJ databases">
        <title>Alkalibacter marinus sp. nov., isolated from tidal flat sediment.</title>
        <authorList>
            <person name="Namirimu T."/>
            <person name="Yang J.-A."/>
            <person name="Yang S.-H."/>
            <person name="Kim Y.-J."/>
            <person name="Kwon K.K."/>
        </authorList>
    </citation>
    <scope>NUCLEOTIDE SEQUENCE</scope>
    <source>
        <strain evidence="2">ES005</strain>
    </source>
</reference>
<feature type="chain" id="PRO_5039521365" description="Polymer-forming cytoskeletal protein" evidence="1">
    <location>
        <begin position="19"/>
        <end position="324"/>
    </location>
</feature>
<gene>
    <name evidence="2" type="ORF">J0B03_10650</name>
</gene>
<evidence type="ECO:0000313" key="3">
    <source>
        <dbReference type="Proteomes" id="UP000663499"/>
    </source>
</evidence>
<protein>
    <recommendedName>
        <fullName evidence="4">Polymer-forming cytoskeletal protein</fullName>
    </recommendedName>
</protein>
<dbReference type="AlphaFoldDB" id="A0A974XEJ6"/>
<dbReference type="PROSITE" id="PS51257">
    <property type="entry name" value="PROKAR_LIPOPROTEIN"/>
    <property type="match status" value="1"/>
</dbReference>
<dbReference type="EMBL" id="CP071444">
    <property type="protein sequence ID" value="QSX08241.1"/>
    <property type="molecule type" value="Genomic_DNA"/>
</dbReference>
<evidence type="ECO:0000256" key="1">
    <source>
        <dbReference type="SAM" id="SignalP"/>
    </source>
</evidence>
<feature type="signal peptide" evidence="1">
    <location>
        <begin position="1"/>
        <end position="18"/>
    </location>
</feature>
<dbReference type="Proteomes" id="UP000663499">
    <property type="component" value="Chromosome"/>
</dbReference>
<keyword evidence="1" id="KW-0732">Signal</keyword>
<organism evidence="2 3">
    <name type="scientific">Alkalibacter rhizosphaerae</name>
    <dbReference type="NCBI Taxonomy" id="2815577"/>
    <lineage>
        <taxon>Bacteria</taxon>
        <taxon>Bacillati</taxon>
        <taxon>Bacillota</taxon>
        <taxon>Clostridia</taxon>
        <taxon>Eubacteriales</taxon>
        <taxon>Eubacteriaceae</taxon>
        <taxon>Alkalibacter</taxon>
    </lineage>
</organism>
<accession>A0A974XEJ6</accession>
<proteinExistence type="predicted"/>
<dbReference type="RefSeq" id="WP_207299583.1">
    <property type="nucleotide sequence ID" value="NZ_CP071444.1"/>
</dbReference>
<evidence type="ECO:0000313" key="2">
    <source>
        <dbReference type="EMBL" id="QSX08241.1"/>
    </source>
</evidence>
<evidence type="ECO:0008006" key="4">
    <source>
        <dbReference type="Google" id="ProtNLM"/>
    </source>
</evidence>
<sequence>MKFKSLIVLLALSLVLFAGCGSSDNGDDNTDGGNDTVTAASLVEDAAVLEASIGADGKWIVCTLNDVETDKELVIEGDFYNKDDATSNLYRKLALYAQDADHKVTDRYTLKAPKLTVKSPNTKIQGGTFVGDVYVESEGFKLTDATIDGDVYFASSELANAFTVENGGKVTGKIVVDGADVVTTASLLIDDTAFIDAIGTEGTWIIAALNNITTKQELVLEGDFYDKDDTSLELYRKIALYAQDADRNVTARYTLTAPSLTIKSPNSKIQGGTFVGDVYVETTNFKLTDAKIEGNLYFANQEMMDSFVNEKESTITGETAVKTK</sequence>
<keyword evidence="3" id="KW-1185">Reference proteome</keyword>